<keyword evidence="2" id="KW-1185">Reference proteome</keyword>
<accession>A0ABW6D5W2</accession>
<organism evidence="1 2">
    <name type="scientific">Aquirufa originis</name>
    <dbReference type="NCBI Taxonomy" id="3096514"/>
    <lineage>
        <taxon>Bacteria</taxon>
        <taxon>Pseudomonadati</taxon>
        <taxon>Bacteroidota</taxon>
        <taxon>Cytophagia</taxon>
        <taxon>Cytophagales</taxon>
        <taxon>Flectobacillaceae</taxon>
        <taxon>Aquirufa</taxon>
    </lineage>
</organism>
<dbReference type="RefSeq" id="WP_130896221.1">
    <property type="nucleotide sequence ID" value="NZ_JBBKXY010000001.1"/>
</dbReference>
<comment type="caution">
    <text evidence="1">The sequence shown here is derived from an EMBL/GenBank/DDBJ whole genome shotgun (WGS) entry which is preliminary data.</text>
</comment>
<gene>
    <name evidence="1" type="ORF">SKC35_01905</name>
</gene>
<sequence length="175" mass="20202">MKIVNFLLLILFTCLGCRKGISSFDESLNDSLSVFQNLKIVGDSLNLELKVGEKINIPLNDDFLEIEVVRISRGCYLGETSCDMSSDVLLRLSRNDIKYTLPLFDLGLGYGYKKFQFPSVNCLVEGYGHWYYSFNNLIFVIREITPYPTSRQEVLNFYNQKLYNVRFSILNKCSK</sequence>
<reference evidence="1 2" key="1">
    <citation type="submission" date="2024-03" db="EMBL/GenBank/DDBJ databases">
        <title>Aquirufa genome sequencing.</title>
        <authorList>
            <person name="Pitt A."/>
            <person name="Hahn M.W."/>
        </authorList>
    </citation>
    <scope>NUCLEOTIDE SEQUENCE [LARGE SCALE GENOMIC DNA]</scope>
    <source>
        <strain evidence="1 2">KTFRIE-69F</strain>
    </source>
</reference>
<dbReference type="EMBL" id="JBBKXY010000001">
    <property type="protein sequence ID" value="MFD3292431.1"/>
    <property type="molecule type" value="Genomic_DNA"/>
</dbReference>
<dbReference type="Proteomes" id="UP001598112">
    <property type="component" value="Unassembled WGS sequence"/>
</dbReference>
<proteinExistence type="predicted"/>
<protein>
    <recommendedName>
        <fullName evidence="3">Lipoprotein</fullName>
    </recommendedName>
</protein>
<name>A0ABW6D5W2_9BACT</name>
<evidence type="ECO:0000313" key="2">
    <source>
        <dbReference type="Proteomes" id="UP001598112"/>
    </source>
</evidence>
<evidence type="ECO:0008006" key="3">
    <source>
        <dbReference type="Google" id="ProtNLM"/>
    </source>
</evidence>
<evidence type="ECO:0000313" key="1">
    <source>
        <dbReference type="EMBL" id="MFD3292431.1"/>
    </source>
</evidence>